<evidence type="ECO:0000313" key="1">
    <source>
        <dbReference type="EMBL" id="KPX89963.1"/>
    </source>
</evidence>
<reference evidence="1 2" key="1">
    <citation type="submission" date="2015-09" db="EMBL/GenBank/DDBJ databases">
        <title>Genome announcement of multiple Pseudomonas syringae strains.</title>
        <authorList>
            <person name="Thakur S."/>
            <person name="Wang P.W."/>
            <person name="Gong Y."/>
            <person name="Weir B.S."/>
            <person name="Guttman D.S."/>
        </authorList>
    </citation>
    <scope>NUCLEOTIDE SEQUENCE [LARGE SCALE GENOMIC DNA]</scope>
    <source>
        <strain evidence="1 2">ICMP6289</strain>
    </source>
</reference>
<gene>
    <name evidence="1" type="ORF">ALO64_02019</name>
</gene>
<dbReference type="AlphaFoldDB" id="A0A0P9VUC8"/>
<evidence type="ECO:0000313" key="2">
    <source>
        <dbReference type="Proteomes" id="UP000050455"/>
    </source>
</evidence>
<dbReference type="PATRIC" id="fig|86176.4.peg.2199"/>
<sequence>MLVAFVGSVDIELQIADRVQLIHRNAMALEARGGSFRAGDCAIECRLVFSQRINKAIGRGAGADAHNAFVIELRKDEVDSCLGDCLFELILGHAGSTVPDVGKKRGYVKKVRIIAATAPQSPVIRMVVFRCAE</sequence>
<dbReference type="Proteomes" id="UP000050455">
    <property type="component" value="Unassembled WGS sequence"/>
</dbReference>
<protein>
    <submittedName>
        <fullName evidence="1">Uncharacterized protein</fullName>
    </submittedName>
</protein>
<name>A0A0P9VUC8_9PSED</name>
<organism evidence="1 2">
    <name type="scientific">Pseudomonas meliae</name>
    <dbReference type="NCBI Taxonomy" id="86176"/>
    <lineage>
        <taxon>Bacteria</taxon>
        <taxon>Pseudomonadati</taxon>
        <taxon>Pseudomonadota</taxon>
        <taxon>Gammaproteobacteria</taxon>
        <taxon>Pseudomonadales</taxon>
        <taxon>Pseudomonadaceae</taxon>
        <taxon>Pseudomonas</taxon>
    </lineage>
</organism>
<keyword evidence="2" id="KW-1185">Reference proteome</keyword>
<proteinExistence type="predicted"/>
<accession>A0A0P9VUC8</accession>
<comment type="caution">
    <text evidence="1">The sequence shown here is derived from an EMBL/GenBank/DDBJ whole genome shotgun (WGS) entry which is preliminary data.</text>
</comment>
<dbReference type="EMBL" id="LJQT01000202">
    <property type="protein sequence ID" value="KPX89963.1"/>
    <property type="molecule type" value="Genomic_DNA"/>
</dbReference>